<dbReference type="CDD" id="cd21694">
    <property type="entry name" value="GINS_B_Psf2"/>
    <property type="match status" value="1"/>
</dbReference>
<dbReference type="GO" id="GO:0033260">
    <property type="term" value="P:nuclear DNA replication"/>
    <property type="evidence" value="ECO:0007669"/>
    <property type="project" value="EnsemblFungi"/>
</dbReference>
<dbReference type="EMBL" id="KQ965766">
    <property type="protein sequence ID" value="KXS14897.1"/>
    <property type="molecule type" value="Genomic_DNA"/>
</dbReference>
<evidence type="ECO:0000256" key="3">
    <source>
        <dbReference type="ARBA" id="ARBA00013969"/>
    </source>
</evidence>
<dbReference type="InterPro" id="IPR021151">
    <property type="entry name" value="GINS_A"/>
</dbReference>
<dbReference type="Gene3D" id="1.20.58.1020">
    <property type="match status" value="1"/>
</dbReference>
<evidence type="ECO:0000259" key="9">
    <source>
        <dbReference type="Pfam" id="PF25005"/>
    </source>
</evidence>
<dbReference type="AlphaFoldDB" id="A0A139ADP9"/>
<dbReference type="GO" id="GO:0000785">
    <property type="term" value="C:chromatin"/>
    <property type="evidence" value="ECO:0007669"/>
    <property type="project" value="EnsemblFungi"/>
</dbReference>
<dbReference type="CDD" id="cd11712">
    <property type="entry name" value="GINS_A_psf2"/>
    <property type="match status" value="1"/>
</dbReference>
<protein>
    <recommendedName>
        <fullName evidence="4">DNA replication complex GINS protein PSF2</fullName>
    </recommendedName>
    <alternativeName>
        <fullName evidence="3">DNA replication complex GINS protein psf2</fullName>
    </alternativeName>
</protein>
<dbReference type="Proteomes" id="UP000070544">
    <property type="component" value="Unassembled WGS sequence"/>
</dbReference>
<dbReference type="FunFam" id="3.40.5.50:FF:000001">
    <property type="entry name" value="DNA replication complex GINS protein PSF2"/>
    <property type="match status" value="1"/>
</dbReference>
<evidence type="ECO:0000256" key="4">
    <source>
        <dbReference type="ARBA" id="ARBA00015139"/>
    </source>
</evidence>
<comment type="similarity">
    <text evidence="2">Belongs to the GINS2/PSF2 family.</text>
</comment>
<evidence type="ECO:0000256" key="6">
    <source>
        <dbReference type="ARBA" id="ARBA00022829"/>
    </source>
</evidence>
<keyword evidence="6" id="KW-0159">Chromosome partition</keyword>
<dbReference type="PANTHER" id="PTHR12772:SF0">
    <property type="entry name" value="DNA REPLICATION COMPLEX GINS PROTEIN PSF2"/>
    <property type="match status" value="1"/>
</dbReference>
<dbReference type="InterPro" id="IPR036224">
    <property type="entry name" value="GINS_bundle-like_dom_sf"/>
</dbReference>
<dbReference type="STRING" id="1344416.A0A139ADP9"/>
<feature type="non-terminal residue" evidence="10">
    <location>
        <position position="1"/>
    </location>
</feature>
<dbReference type="InterPro" id="IPR056784">
    <property type="entry name" value="PSF2_N"/>
</dbReference>
<comment type="subcellular location">
    <subcellularLocation>
        <location evidence="1">Nucleus</location>
    </subcellularLocation>
</comment>
<evidence type="ECO:0000256" key="5">
    <source>
        <dbReference type="ARBA" id="ARBA00022705"/>
    </source>
</evidence>
<keyword evidence="5" id="KW-0235">DNA replication</keyword>
<dbReference type="PIRSF" id="PIRSF028998">
    <property type="entry name" value="GINS_Psf2_subgr"/>
    <property type="match status" value="1"/>
</dbReference>
<evidence type="ECO:0000259" key="8">
    <source>
        <dbReference type="Pfam" id="PF05916"/>
    </source>
</evidence>
<sequence length="186" mass="21485">MALPKSYRQHLSPAELDFLACCEFVSITPLERVDQVKLISASYGPFRPPVKADIPLWLALSLRKRRKAQINPPKWMDPENLQKKFEEEVANDQFSLLPFHTFGVAKALLDNCQEDIRSTGWDPDQIRTLLKDIRERRQHKARQGLGVLDGKYLQLDNITLQELNEIRPFFSRANAMLARLNADDEN</sequence>
<reference evidence="10 11" key="1">
    <citation type="journal article" date="2015" name="Genome Biol. Evol.">
        <title>Phylogenomic analyses indicate that early fungi evolved digesting cell walls of algal ancestors of land plants.</title>
        <authorList>
            <person name="Chang Y."/>
            <person name="Wang S."/>
            <person name="Sekimoto S."/>
            <person name="Aerts A.L."/>
            <person name="Choi C."/>
            <person name="Clum A."/>
            <person name="LaButti K.M."/>
            <person name="Lindquist E.A."/>
            <person name="Yee Ngan C."/>
            <person name="Ohm R.A."/>
            <person name="Salamov A.A."/>
            <person name="Grigoriev I.V."/>
            <person name="Spatafora J.W."/>
            <person name="Berbee M.L."/>
        </authorList>
    </citation>
    <scope>NUCLEOTIDE SEQUENCE [LARGE SCALE GENOMIC DNA]</scope>
    <source>
        <strain evidence="10 11">JEL478</strain>
    </source>
</reference>
<dbReference type="GO" id="GO:0000811">
    <property type="term" value="C:GINS complex"/>
    <property type="evidence" value="ECO:0007669"/>
    <property type="project" value="EnsemblFungi"/>
</dbReference>
<dbReference type="GO" id="GO:0007059">
    <property type="term" value="P:chromosome segregation"/>
    <property type="evidence" value="ECO:0007669"/>
    <property type="project" value="UniProtKB-KW"/>
</dbReference>
<dbReference type="GO" id="GO:0043596">
    <property type="term" value="C:nuclear replication fork"/>
    <property type="evidence" value="ECO:0007669"/>
    <property type="project" value="EnsemblFungi"/>
</dbReference>
<evidence type="ECO:0000256" key="7">
    <source>
        <dbReference type="ARBA" id="ARBA00023242"/>
    </source>
</evidence>
<name>A0A139ADP9_GONPJ</name>
<dbReference type="PANTHER" id="PTHR12772">
    <property type="entry name" value="DNA REPLICATION COMPLEX GINS PROTEIN PSF2"/>
    <property type="match status" value="1"/>
</dbReference>
<dbReference type="GO" id="GO:0000727">
    <property type="term" value="P:double-strand break repair via break-induced replication"/>
    <property type="evidence" value="ECO:0007669"/>
    <property type="project" value="EnsemblFungi"/>
</dbReference>
<dbReference type="OrthoDB" id="1938138at2759"/>
<proteinExistence type="inferred from homology"/>
<evidence type="ECO:0000313" key="10">
    <source>
        <dbReference type="EMBL" id="KXS14897.1"/>
    </source>
</evidence>
<dbReference type="FunFam" id="1.20.58.1020:FF:000001">
    <property type="entry name" value="DNA replication complex GINS protein PSF2"/>
    <property type="match status" value="1"/>
</dbReference>
<dbReference type="SUPFAM" id="SSF160059">
    <property type="entry name" value="PriA/YqbF domain"/>
    <property type="match status" value="1"/>
</dbReference>
<dbReference type="GO" id="GO:0071162">
    <property type="term" value="C:CMG complex"/>
    <property type="evidence" value="ECO:0007669"/>
    <property type="project" value="EnsemblFungi"/>
</dbReference>
<dbReference type="InterPro" id="IPR007257">
    <property type="entry name" value="GINS_Psf2"/>
</dbReference>
<feature type="domain" description="DNA replication complex GINS protein PSF2 N-terminal" evidence="9">
    <location>
        <begin position="12"/>
        <end position="70"/>
    </location>
</feature>
<feature type="domain" description="GINS subunit" evidence="8">
    <location>
        <begin position="75"/>
        <end position="179"/>
    </location>
</feature>
<evidence type="ECO:0000256" key="2">
    <source>
        <dbReference type="ARBA" id="ARBA00010565"/>
    </source>
</evidence>
<evidence type="ECO:0000256" key="1">
    <source>
        <dbReference type="ARBA" id="ARBA00004123"/>
    </source>
</evidence>
<dbReference type="Gene3D" id="3.40.5.50">
    <property type="match status" value="1"/>
</dbReference>
<gene>
    <name evidence="10" type="ORF">M427DRAFT_335934</name>
</gene>
<dbReference type="Pfam" id="PF05916">
    <property type="entry name" value="Sld5"/>
    <property type="match status" value="1"/>
</dbReference>
<accession>A0A139ADP9</accession>
<dbReference type="OMA" id="GPYYMEL"/>
<keyword evidence="7" id="KW-0539">Nucleus</keyword>
<dbReference type="SUPFAM" id="SSF158573">
    <property type="entry name" value="GINS helical bundle-like"/>
    <property type="match status" value="1"/>
</dbReference>
<dbReference type="Pfam" id="PF25005">
    <property type="entry name" value="PSF2_N"/>
    <property type="match status" value="1"/>
</dbReference>
<organism evidence="10 11">
    <name type="scientific">Gonapodya prolifera (strain JEL478)</name>
    <name type="common">Monoblepharis prolifera</name>
    <dbReference type="NCBI Taxonomy" id="1344416"/>
    <lineage>
        <taxon>Eukaryota</taxon>
        <taxon>Fungi</taxon>
        <taxon>Fungi incertae sedis</taxon>
        <taxon>Chytridiomycota</taxon>
        <taxon>Chytridiomycota incertae sedis</taxon>
        <taxon>Monoblepharidomycetes</taxon>
        <taxon>Monoblepharidales</taxon>
        <taxon>Gonapodyaceae</taxon>
        <taxon>Gonapodya</taxon>
    </lineage>
</organism>
<keyword evidence="11" id="KW-1185">Reference proteome</keyword>
<evidence type="ECO:0000313" key="11">
    <source>
        <dbReference type="Proteomes" id="UP000070544"/>
    </source>
</evidence>